<evidence type="ECO:0000313" key="3">
    <source>
        <dbReference type="EMBL" id="GII78336.1"/>
    </source>
</evidence>
<reference evidence="3" key="1">
    <citation type="submission" date="2021-01" db="EMBL/GenBank/DDBJ databases">
        <title>Whole genome shotgun sequence of Sphaerisporangium rufum NBRC 109079.</title>
        <authorList>
            <person name="Komaki H."/>
            <person name="Tamura T."/>
        </authorList>
    </citation>
    <scope>NUCLEOTIDE SEQUENCE</scope>
    <source>
        <strain evidence="3">NBRC 109079</strain>
    </source>
</reference>
<keyword evidence="2" id="KW-0175">Coiled coil</keyword>
<evidence type="ECO:0000256" key="1">
    <source>
        <dbReference type="RuleBase" id="RU362001"/>
    </source>
</evidence>
<sequence>MAQQTAANLPQIVESAKKTDTAHSLIASIQTQLQGHVAELRAGWGGQSGMAFESVYTQWNHELTGVLNTLHSLADRLKKVEQQYRTAEENQAAVANRLSASINS</sequence>
<feature type="coiled-coil region" evidence="2">
    <location>
        <begin position="70"/>
        <end position="97"/>
    </location>
</feature>
<dbReference type="NCBIfam" id="TIGR03930">
    <property type="entry name" value="WXG100_ESAT6"/>
    <property type="match status" value="1"/>
</dbReference>
<name>A0A919R258_9ACTN</name>
<dbReference type="Proteomes" id="UP000655287">
    <property type="component" value="Unassembled WGS sequence"/>
</dbReference>
<evidence type="ECO:0000313" key="4">
    <source>
        <dbReference type="Proteomes" id="UP000655287"/>
    </source>
</evidence>
<proteinExistence type="inferred from homology"/>
<organism evidence="3 4">
    <name type="scientific">Sphaerisporangium rufum</name>
    <dbReference type="NCBI Taxonomy" id="1381558"/>
    <lineage>
        <taxon>Bacteria</taxon>
        <taxon>Bacillati</taxon>
        <taxon>Actinomycetota</taxon>
        <taxon>Actinomycetes</taxon>
        <taxon>Streptosporangiales</taxon>
        <taxon>Streptosporangiaceae</taxon>
        <taxon>Sphaerisporangium</taxon>
    </lineage>
</organism>
<keyword evidence="4" id="KW-1185">Reference proteome</keyword>
<protein>
    <recommendedName>
        <fullName evidence="1">ESAT-6-like protein</fullName>
    </recommendedName>
</protein>
<dbReference type="Pfam" id="PF06013">
    <property type="entry name" value="WXG100"/>
    <property type="match status" value="1"/>
</dbReference>
<evidence type="ECO:0000256" key="2">
    <source>
        <dbReference type="SAM" id="Coils"/>
    </source>
</evidence>
<comment type="similarity">
    <text evidence="1">Belongs to the WXG100 family.</text>
</comment>
<dbReference type="InterPro" id="IPR036689">
    <property type="entry name" value="ESAT-6-like_sf"/>
</dbReference>
<dbReference type="AlphaFoldDB" id="A0A919R258"/>
<dbReference type="RefSeq" id="WP_203985662.1">
    <property type="nucleotide sequence ID" value="NZ_BOOU01000046.1"/>
</dbReference>
<dbReference type="SUPFAM" id="SSF140453">
    <property type="entry name" value="EsxAB dimer-like"/>
    <property type="match status" value="1"/>
</dbReference>
<gene>
    <name evidence="3" type="ORF">Sru01_33180</name>
</gene>
<dbReference type="EMBL" id="BOOU01000046">
    <property type="protein sequence ID" value="GII78336.1"/>
    <property type="molecule type" value="Genomic_DNA"/>
</dbReference>
<dbReference type="InterPro" id="IPR010310">
    <property type="entry name" value="T7SS_ESAT-6-like"/>
</dbReference>
<accession>A0A919R258</accession>
<comment type="caution">
    <text evidence="3">The sequence shown here is derived from an EMBL/GenBank/DDBJ whole genome shotgun (WGS) entry which is preliminary data.</text>
</comment>
<dbReference type="Gene3D" id="1.10.287.1060">
    <property type="entry name" value="ESAT-6-like"/>
    <property type="match status" value="1"/>
</dbReference>